<dbReference type="EMBL" id="FNHL01000005">
    <property type="protein sequence ID" value="SDN07730.1"/>
    <property type="molecule type" value="Genomic_DNA"/>
</dbReference>
<reference evidence="4" key="1">
    <citation type="submission" date="2016-10" db="EMBL/GenBank/DDBJ databases">
        <authorList>
            <person name="Varghese N."/>
            <person name="Submissions S."/>
        </authorList>
    </citation>
    <scope>NUCLEOTIDE SEQUENCE [LARGE SCALE GENOMIC DNA]</scope>
    <source>
        <strain evidence="4">CGMCC 1.10119</strain>
    </source>
</reference>
<feature type="compositionally biased region" description="Low complexity" evidence="1">
    <location>
        <begin position="73"/>
        <end position="83"/>
    </location>
</feature>
<name>A0A1G9YFC3_9EURY</name>
<protein>
    <submittedName>
        <fullName evidence="3">Chromosome partitioning protein</fullName>
    </submittedName>
</protein>
<dbReference type="STRING" id="660521.SAMN04487949_3277"/>
<dbReference type="RefSeq" id="WP_089699176.1">
    <property type="nucleotide sequence ID" value="NZ_FNHL01000005.1"/>
</dbReference>
<dbReference type="OrthoDB" id="36110at2157"/>
<sequence length="303" mass="33453">MTETPRGWGVTPSTGIPTIAFGNQKGGTGKTTATINSAAALATRGHDVLAIDMDPQADMTKGLGLGPGDDNDPSSPKNELPNTLVTDDANLLDVLVDNPRTHDTSLSEIVIEADEYDHLNFDLIPSHKDMGLARDWMDDANARLSLKLALEEMVDDGYNYDFIVIDCPPDLSVLTDAAFIAAQNVFLAAQTQATSRDALDDLWDQLESIEDNQQIEIAIVGLLANMYRDDGQSKKFLNAFDESFASMAPIFKLPMRVAIQRAWDNGRDIFEWEDPNDQQVERDLFLEVARTMERAFDKTQVEA</sequence>
<dbReference type="SUPFAM" id="SSF52540">
    <property type="entry name" value="P-loop containing nucleoside triphosphate hydrolases"/>
    <property type="match status" value="1"/>
</dbReference>
<feature type="domain" description="AAA" evidence="2">
    <location>
        <begin position="18"/>
        <end position="217"/>
    </location>
</feature>
<accession>A0A1G9YFC3</accession>
<dbReference type="PANTHER" id="PTHR13696:SF99">
    <property type="entry name" value="COBYRINIC ACID AC-DIAMIDE SYNTHASE"/>
    <property type="match status" value="1"/>
</dbReference>
<gene>
    <name evidence="3" type="ORF">SAMN04487949_3277</name>
</gene>
<keyword evidence="4" id="KW-1185">Reference proteome</keyword>
<feature type="region of interest" description="Disordered" evidence="1">
    <location>
        <begin position="1"/>
        <end position="29"/>
    </location>
</feature>
<dbReference type="AlphaFoldDB" id="A0A1G9YFC3"/>
<dbReference type="CDD" id="cd02042">
    <property type="entry name" value="ParAB_family"/>
    <property type="match status" value="1"/>
</dbReference>
<evidence type="ECO:0000313" key="3">
    <source>
        <dbReference type="EMBL" id="SDN07730.1"/>
    </source>
</evidence>
<dbReference type="InterPro" id="IPR025669">
    <property type="entry name" value="AAA_dom"/>
</dbReference>
<evidence type="ECO:0000313" key="4">
    <source>
        <dbReference type="Proteomes" id="UP000199451"/>
    </source>
</evidence>
<dbReference type="PANTHER" id="PTHR13696">
    <property type="entry name" value="P-LOOP CONTAINING NUCLEOSIDE TRIPHOSPHATE HYDROLASE"/>
    <property type="match status" value="1"/>
</dbReference>
<proteinExistence type="predicted"/>
<feature type="region of interest" description="Disordered" evidence="1">
    <location>
        <begin position="58"/>
        <end position="83"/>
    </location>
</feature>
<dbReference type="Pfam" id="PF13614">
    <property type="entry name" value="AAA_31"/>
    <property type="match status" value="1"/>
</dbReference>
<organism evidence="3 4">
    <name type="scientific">Halogranum gelatinilyticum</name>
    <dbReference type="NCBI Taxonomy" id="660521"/>
    <lineage>
        <taxon>Archaea</taxon>
        <taxon>Methanobacteriati</taxon>
        <taxon>Methanobacteriota</taxon>
        <taxon>Stenosarchaea group</taxon>
        <taxon>Halobacteria</taxon>
        <taxon>Halobacteriales</taxon>
        <taxon>Haloferacaceae</taxon>
    </lineage>
</organism>
<dbReference type="InterPro" id="IPR050678">
    <property type="entry name" value="DNA_Partitioning_ATPase"/>
</dbReference>
<dbReference type="InterPro" id="IPR027417">
    <property type="entry name" value="P-loop_NTPase"/>
</dbReference>
<dbReference type="Gene3D" id="3.40.50.300">
    <property type="entry name" value="P-loop containing nucleotide triphosphate hydrolases"/>
    <property type="match status" value="1"/>
</dbReference>
<evidence type="ECO:0000256" key="1">
    <source>
        <dbReference type="SAM" id="MobiDB-lite"/>
    </source>
</evidence>
<evidence type="ECO:0000259" key="2">
    <source>
        <dbReference type="Pfam" id="PF13614"/>
    </source>
</evidence>
<dbReference type="Proteomes" id="UP000199451">
    <property type="component" value="Unassembled WGS sequence"/>
</dbReference>